<evidence type="ECO:0000259" key="2">
    <source>
        <dbReference type="Pfam" id="PF13439"/>
    </source>
</evidence>
<name>A0A2A2TMP0_9CYAN</name>
<dbReference type="RefSeq" id="WP_095720764.1">
    <property type="nucleotide sequence ID" value="NZ_NTFS01000038.1"/>
</dbReference>
<evidence type="ECO:0000259" key="1">
    <source>
        <dbReference type="Pfam" id="PF00534"/>
    </source>
</evidence>
<feature type="domain" description="Glycosyltransferase subfamily 4-like N-terminal" evidence="2">
    <location>
        <begin position="12"/>
        <end position="212"/>
    </location>
</feature>
<dbReference type="SUPFAM" id="SSF53756">
    <property type="entry name" value="UDP-Glycosyltransferase/glycogen phosphorylase"/>
    <property type="match status" value="1"/>
</dbReference>
<gene>
    <name evidence="3" type="ORF">CK510_05685</name>
</gene>
<comment type="caution">
    <text evidence="3">The sequence shown here is derived from an EMBL/GenBank/DDBJ whole genome shotgun (WGS) entry which is preliminary data.</text>
</comment>
<dbReference type="OrthoDB" id="9768685at2"/>
<dbReference type="InterPro" id="IPR050194">
    <property type="entry name" value="Glycosyltransferase_grp1"/>
</dbReference>
<dbReference type="PANTHER" id="PTHR45947">
    <property type="entry name" value="SULFOQUINOVOSYL TRANSFERASE SQD2"/>
    <property type="match status" value="1"/>
</dbReference>
<dbReference type="AlphaFoldDB" id="A0A2A2TMP0"/>
<dbReference type="InterPro" id="IPR028098">
    <property type="entry name" value="Glyco_trans_4-like_N"/>
</dbReference>
<dbReference type="InterPro" id="IPR001296">
    <property type="entry name" value="Glyco_trans_1"/>
</dbReference>
<organism evidence="3 4">
    <name type="scientific">Brunnivagina elsteri CCALA 953</name>
    <dbReference type="NCBI Taxonomy" id="987040"/>
    <lineage>
        <taxon>Bacteria</taxon>
        <taxon>Bacillati</taxon>
        <taxon>Cyanobacteriota</taxon>
        <taxon>Cyanophyceae</taxon>
        <taxon>Nostocales</taxon>
        <taxon>Calotrichaceae</taxon>
        <taxon>Brunnivagina</taxon>
    </lineage>
</organism>
<proteinExistence type="predicted"/>
<evidence type="ECO:0000313" key="4">
    <source>
        <dbReference type="Proteomes" id="UP000218238"/>
    </source>
</evidence>
<accession>A0A2A2TMP0</accession>
<dbReference type="Pfam" id="PF00534">
    <property type="entry name" value="Glycos_transf_1"/>
    <property type="match status" value="1"/>
</dbReference>
<protein>
    <submittedName>
        <fullName evidence="3">Glycosyl transferase</fullName>
    </submittedName>
</protein>
<dbReference type="Proteomes" id="UP000218238">
    <property type="component" value="Unassembled WGS sequence"/>
</dbReference>
<feature type="domain" description="Glycosyl transferase family 1" evidence="1">
    <location>
        <begin position="245"/>
        <end position="386"/>
    </location>
</feature>
<dbReference type="Pfam" id="PF13439">
    <property type="entry name" value="Glyco_transf_4"/>
    <property type="match status" value="1"/>
</dbReference>
<keyword evidence="4" id="KW-1185">Reference proteome</keyword>
<dbReference type="EMBL" id="NTFS01000038">
    <property type="protein sequence ID" value="PAX59723.1"/>
    <property type="molecule type" value="Genomic_DNA"/>
</dbReference>
<dbReference type="PANTHER" id="PTHR45947:SF13">
    <property type="entry name" value="TRANSFERASE"/>
    <property type="match status" value="1"/>
</dbReference>
<evidence type="ECO:0000313" key="3">
    <source>
        <dbReference type="EMBL" id="PAX59723.1"/>
    </source>
</evidence>
<reference evidence="3 4" key="1">
    <citation type="submission" date="2017-08" db="EMBL/GenBank/DDBJ databases">
        <title>Draft genome sequence of filamentous cyanobacterium Calothrix elsteri CCALA 953.</title>
        <authorList>
            <person name="Gagunashvili A.N."/>
            <person name="Elster J."/>
            <person name="Andresson O.S."/>
        </authorList>
    </citation>
    <scope>NUCLEOTIDE SEQUENCE [LARGE SCALE GENOMIC DNA]</scope>
    <source>
        <strain evidence="3 4">CCALA 953</strain>
    </source>
</reference>
<dbReference type="CDD" id="cd03825">
    <property type="entry name" value="GT4_WcaC-like"/>
    <property type="match status" value="1"/>
</dbReference>
<dbReference type="GO" id="GO:0016757">
    <property type="term" value="F:glycosyltransferase activity"/>
    <property type="evidence" value="ECO:0007669"/>
    <property type="project" value="InterPro"/>
</dbReference>
<dbReference type="Gene3D" id="3.40.50.2000">
    <property type="entry name" value="Glycogen Phosphorylase B"/>
    <property type="match status" value="2"/>
</dbReference>
<sequence length="410" mass="46198">MKILHLSAFDVVGGAARAAYRIHQSLENAGVDSQMLVQYKKGSDSAVSALEGKVRSRFRSLMNELPMKLYPQCEHFFSPQWFPDTIAKKVKQIDPDIINLNWICNGYLPVETLTKFNQPLVWTLQDMWSFTGGCHYSAGCDRYQKSCGNCPQLKSGKSWDLSSWVWQRKANAWKDLNLTIVAPSSWMAKCASSSSLFQGLPIEVIPFGLDTTIFKPIEQRVAREELNLPLDKQLVLFGAIDATEDTRKGFHLLQAALKQLHQADWGDRLELIVFGSSKPDQPIDLGFPIHYLGKLQDDLSLRMAYAAADVMIAPSIQEAFGQTASESLACGTPVVVFANTGLEDIVDHQQNGYVADYCDTEDLARGIAWVLEESERHQRLRHAARKKAEREYAMEVQAHRYLSLFHKILD</sequence>
<keyword evidence="3" id="KW-0808">Transferase</keyword>